<protein>
    <submittedName>
        <fullName evidence="1">Ribosomal protein S2</fullName>
    </submittedName>
</protein>
<dbReference type="AlphaFoldDB" id="A0A1B2RYW4"/>
<evidence type="ECO:0000313" key="1">
    <source>
        <dbReference type="EMBL" id="AOC61518.1"/>
    </source>
</evidence>
<keyword evidence="1" id="KW-0687">Ribonucleoprotein</keyword>
<dbReference type="EMBL" id="KX306822">
    <property type="protein sequence ID" value="AOC61518.1"/>
    <property type="molecule type" value="Genomic_DNA"/>
</dbReference>
<dbReference type="SUPFAM" id="SSF52313">
    <property type="entry name" value="Ribosomal protein S2"/>
    <property type="match status" value="1"/>
</dbReference>
<name>A0A1B2RYW4_9CHLO</name>
<dbReference type="InterPro" id="IPR023591">
    <property type="entry name" value="Ribosomal_uS2_flav_dom_sf"/>
</dbReference>
<accession>A0A1B2RYW4</accession>
<dbReference type="GO" id="GO:0005840">
    <property type="term" value="C:ribosome"/>
    <property type="evidence" value="ECO:0007669"/>
    <property type="project" value="UniProtKB-KW"/>
</dbReference>
<organism evidence="1">
    <name type="scientific">Rhexinema sarcinoideum</name>
    <dbReference type="NCBI Taxonomy" id="43261"/>
    <lineage>
        <taxon>Eukaryota</taxon>
        <taxon>Viridiplantae</taxon>
        <taxon>Chlorophyta</taxon>
        <taxon>core chlorophytes</taxon>
        <taxon>Ulvophyceae</taxon>
        <taxon>OUU clade</taxon>
        <taxon>Ulotrichales</taxon>
        <taxon>Helicodictyaceae</taxon>
        <taxon>Rhexinema</taxon>
    </lineage>
</organism>
<proteinExistence type="predicted"/>
<gene>
    <name evidence="1" type="primary">rps2</name>
</gene>
<reference evidence="1" key="1">
    <citation type="journal article" date="2016" name="Genome Biol. Evol.">
        <title>Mitochondrion-to-Chloroplast DNA Transfers and Intragenomic Proliferation of Chloroplast Group II Introns in Gloeotilopsis Green Algae (Ulotrichales, Ulvophyceae).</title>
        <authorList>
            <person name="Turmel M."/>
            <person name="Otis C."/>
            <person name="Lemieux C."/>
        </authorList>
    </citation>
    <scope>NUCLEOTIDE SEQUENCE</scope>
</reference>
<geneLocation type="mitochondrion" evidence="1"/>
<dbReference type="Gene3D" id="3.40.50.10490">
    <property type="entry name" value="Glucose-6-phosphate isomerase like protein, domain 1"/>
    <property type="match status" value="1"/>
</dbReference>
<sequence length="759" mass="87253">MTHTLCQHLVNTYCLNEYCKNLKQCEKKPEKVQLRSFFFDRTLKFCTSFSLLPLQKQRAKQLLFLQKRKPANILNKFKSRNVKSKTLRLKPSSCDKNWQSRKEKNEKHQAHSFQRFKYTEQLASHLNQSSPLWATLYFSRHDLAFLNLRSLCSSLLKALHACLFATLNNKRILFVGDPRPLVKEHQHQYQHFFICSQVKSLSTHMTNQLPPLFQYLQKKSNFHSFFQLLQQNPRALWPPQLSAKKQAFPSQENFSNPLKIVTTKETCFQIEKPKTFSPQPQPQPAACSKKTSLEYNPRVLKTLTIKVKARGQDEKKECKHSFKKRSQLYSNFYCFNNMQELANFSKASLPFAFAKAKVETQLQKHLKRKNLFTLENQALTGQTNKTLGPLSTQTKQDSFKNSLELAVHSKNSAHSKFKQSPSKFSKKQVTLENSTFSLTLQNFKKHHTLQTKAVKTWEPYDKAKTKLSAQKNEGDFFYMALTKLACKAALRNSQWTAAFAQADKGWKGGFFSNSLLSYKQNLTFSSKLNIQRVDDKDWFSLEIPFSSKLNLLDFSSSLPLGKDKRPEAGSCWNPIYLPAPKKKRVKKVENLNEFQTFKTKLQVPSKQSLLNFSGQIPAAKKLFKKSQPAALRLRPQGFGLRSFAFKKILTQVAKTEKTHFSLNPWLKEADLVFFANPEKSTALLSQVNRLKIPSIGIVNSGENLSFPFRSVKGSSLLSSNPTLTYPIIGNSNSLNFINMVYAKLIGVLNKKVKLLRFKS</sequence>
<keyword evidence="1" id="KW-0496">Mitochondrion</keyword>
<keyword evidence="1" id="KW-0689">Ribosomal protein</keyword>